<dbReference type="HOGENOM" id="CLU_221499_0_0_9"/>
<dbReference type="AlphaFoldDB" id="Q03TY6"/>
<evidence type="ECO:0000256" key="1">
    <source>
        <dbReference type="SAM" id="Phobius"/>
    </source>
</evidence>
<protein>
    <submittedName>
        <fullName evidence="2">Uncharacterized protein</fullName>
    </submittedName>
</protein>
<gene>
    <name evidence="2" type="ordered locus">LVIS_0167</name>
</gene>
<sequence length="29" mass="3296">MQHRQKVALIILIGLLAILLIWGTLNLIK</sequence>
<keyword evidence="1" id="KW-1133">Transmembrane helix</keyword>
<proteinExistence type="predicted"/>
<dbReference type="KEGG" id="lbr:LVIS_0167"/>
<accession>Q03TY6</accession>
<dbReference type="EMBL" id="CP000416">
    <property type="protein sequence ID" value="ABJ63336.1"/>
    <property type="molecule type" value="Genomic_DNA"/>
</dbReference>
<dbReference type="Proteomes" id="UP000001652">
    <property type="component" value="Chromosome"/>
</dbReference>
<keyword evidence="1" id="KW-0472">Membrane</keyword>
<feature type="transmembrane region" description="Helical" evidence="1">
    <location>
        <begin position="7"/>
        <end position="28"/>
    </location>
</feature>
<evidence type="ECO:0000313" key="3">
    <source>
        <dbReference type="Proteomes" id="UP000001652"/>
    </source>
</evidence>
<organism evidence="2 3">
    <name type="scientific">Levilactobacillus brevis (strain ATCC 367 / BCRC 12310 / CIP 105137 / JCM 1170 / LMG 11437 / NCIMB 947 / NCTC 947)</name>
    <name type="common">Lactobacillus brevis</name>
    <dbReference type="NCBI Taxonomy" id="387344"/>
    <lineage>
        <taxon>Bacteria</taxon>
        <taxon>Bacillati</taxon>
        <taxon>Bacillota</taxon>
        <taxon>Bacilli</taxon>
        <taxon>Lactobacillales</taxon>
        <taxon>Lactobacillaceae</taxon>
        <taxon>Levilactobacillus</taxon>
    </lineage>
</organism>
<evidence type="ECO:0000313" key="2">
    <source>
        <dbReference type="EMBL" id="ABJ63336.1"/>
    </source>
</evidence>
<name>Q03TY6_LEVBA</name>
<keyword evidence="3" id="KW-1185">Reference proteome</keyword>
<keyword evidence="1" id="KW-0812">Transmembrane</keyword>
<reference evidence="2 3" key="1">
    <citation type="journal article" date="2006" name="Proc. Natl. Acad. Sci. U.S.A.">
        <title>Comparative genomics of the lactic acid bacteria.</title>
        <authorList>
            <person name="Makarova K."/>
            <person name="Slesarev A."/>
            <person name="Wolf Y."/>
            <person name="Sorokin A."/>
            <person name="Mirkin B."/>
            <person name="Koonin E."/>
            <person name="Pavlov A."/>
            <person name="Pavlova N."/>
            <person name="Karamychev V."/>
            <person name="Polouchine N."/>
            <person name="Shakhova V."/>
            <person name="Grigoriev I."/>
            <person name="Lou Y."/>
            <person name="Rohksar D."/>
            <person name="Lucas S."/>
            <person name="Huang K."/>
            <person name="Goodstein D.M."/>
            <person name="Hawkins T."/>
            <person name="Plengvidhya V."/>
            <person name="Welker D."/>
            <person name="Hughes J."/>
            <person name="Goh Y."/>
            <person name="Benson A."/>
            <person name="Baldwin K."/>
            <person name="Lee J.H."/>
            <person name="Diaz-Muniz I."/>
            <person name="Dosti B."/>
            <person name="Smeianov V."/>
            <person name="Wechter W."/>
            <person name="Barabote R."/>
            <person name="Lorca G."/>
            <person name="Altermann E."/>
            <person name="Barrangou R."/>
            <person name="Ganesan B."/>
            <person name="Xie Y."/>
            <person name="Rawsthorne H."/>
            <person name="Tamir D."/>
            <person name="Parker C."/>
            <person name="Breidt F."/>
            <person name="Broadbent J."/>
            <person name="Hutkins R."/>
            <person name="O'Sullivan D."/>
            <person name="Steele J."/>
            <person name="Unlu G."/>
            <person name="Saier M."/>
            <person name="Klaenhammer T."/>
            <person name="Richardson P."/>
            <person name="Kozyavkin S."/>
            <person name="Weimer B."/>
            <person name="Mills D."/>
        </authorList>
    </citation>
    <scope>NUCLEOTIDE SEQUENCE [LARGE SCALE GENOMIC DNA]</scope>
    <source>
        <strain evidence="3">ATCC 367 / BCRC 12310 / CIP 105137 / JCM 1170 / LMG 11437 / NCIMB 947 / NCTC 947</strain>
    </source>
</reference>